<dbReference type="Gene3D" id="3.40.50.880">
    <property type="match status" value="1"/>
</dbReference>
<proteinExistence type="inferred from homology"/>
<reference evidence="6" key="2">
    <citation type="submission" date="2013-12" db="EMBL/GenBank/DDBJ databases">
        <title>Evolution of pathogenesis and genome organization in the Tremellales.</title>
        <authorList>
            <person name="Cuomo C."/>
            <person name="Litvintseva A."/>
            <person name="Heitman J."/>
            <person name="Chen Y."/>
            <person name="Sun S."/>
            <person name="Springer D."/>
            <person name="Dromer F."/>
            <person name="Young S."/>
            <person name="Zeng Q."/>
            <person name="Chapman S."/>
            <person name="Gujja S."/>
            <person name="Saif S."/>
            <person name="Birren B."/>
        </authorList>
    </citation>
    <scope>NUCLEOTIDE SEQUENCE [LARGE SCALE GENOMIC DNA]</scope>
    <source>
        <strain evidence="6">BCC8398</strain>
    </source>
</reference>
<evidence type="ECO:0000313" key="5">
    <source>
        <dbReference type="EMBL" id="OCF30589.1"/>
    </source>
</evidence>
<dbReference type="STRING" id="1296120.A0A1B9GHR1"/>
<keyword evidence="2 5" id="KW-0436">Ligase</keyword>
<keyword evidence="6" id="KW-1185">Reference proteome</keyword>
<dbReference type="Proteomes" id="UP000092666">
    <property type="component" value="Unassembled WGS sequence"/>
</dbReference>
<evidence type="ECO:0000256" key="1">
    <source>
        <dbReference type="ARBA" id="ARBA00009934"/>
    </source>
</evidence>
<dbReference type="SUPFAM" id="SSF55681">
    <property type="entry name" value="Class II aaRS and biotin synthetases"/>
    <property type="match status" value="1"/>
</dbReference>
<protein>
    <submittedName>
        <fullName evidence="5">Biotin-[acetyl-CoA-carboxylase] ligase</fullName>
    </submittedName>
</protein>
<dbReference type="Pfam" id="PF03099">
    <property type="entry name" value="BPL_LplA_LipB"/>
    <property type="match status" value="1"/>
</dbReference>
<dbReference type="PANTHER" id="PTHR12835">
    <property type="entry name" value="BIOTIN PROTEIN LIGASE"/>
    <property type="match status" value="1"/>
</dbReference>
<dbReference type="PANTHER" id="PTHR12835:SF5">
    <property type="entry name" value="BIOTIN--PROTEIN LIGASE"/>
    <property type="match status" value="1"/>
</dbReference>
<sequence>MPGPSPSAHQVLVYSGPGVSPLSLSHTVLTLSLLLLPHYTVQPVTPELLADQPWEPSCALLVIPGGRDLPFVEELTTKRGVTKRIREYVELGGRYLGICAGGYFGTNEVRFDVGGPMEVVGERDLAFFPGASEGPTFAGFQYASESGSRAVSLFLESSSSSSLKHQVLDHLYYNGGGHFVLPSPLPSTVQVLARYAEAPSSASSASGDKPVAAVLTRNGKGRSLLCAIHPEYPLNDPPARLAIAKLEHEPEKEEIERSERARIEWVEELLVQLGLRPPSRERREAESKNVGKVDGEEDPALLLHPTHPSPIFALSHPNLPELATELVSKKELADKTKGKDQWSLLRDGNDEIKFGTVEAISGPSRSEDEVSKWLATRRRDQPVFETPTIEGLTLDGSGSASPPIPQPPDFHSLTKTVLLPSSSIQYTPRWTPLFNGSTYWSELDVARKRSGRRSGVLRKGEDGEKCSLGDLLLYGETVTSTQTMLDRNPLLLTHLPTPLVFLASFQLSGRGRGSNIWLSPPGCLQFSLLLDLPASLSSKMVFIQYIMALAVCDAVDEDGRLGVRIKWPNDIYAEVEGVGGTEVGSGQKGKAKIGGILVNTNFVGGKWRIVVGCGINVLNALPTTSLSQLHSLLAARVTSQSSSRPLPAAPTMEGTFARIMVAFDAKWEQFIEDKGFKGFTNEYHGRWLHSGQEVTLTTTEPHTRLRILSITPDHGLLRCIPLSQPSTKPSSGLTPLYNRSVDGGEDDRISPGAARQGSGATGGTSDFVDLQPDGNSFDLMAGLIKRKV</sequence>
<accession>A0A1B9GHR1</accession>
<dbReference type="GO" id="GO:0004077">
    <property type="term" value="F:biotin--[biotin carboxyl-carrier protein] ligase activity"/>
    <property type="evidence" value="ECO:0007669"/>
    <property type="project" value="InterPro"/>
</dbReference>
<gene>
    <name evidence="5" type="ORF">I316_07792</name>
</gene>
<dbReference type="GO" id="GO:0005737">
    <property type="term" value="C:cytoplasm"/>
    <property type="evidence" value="ECO:0007669"/>
    <property type="project" value="TreeGrafter"/>
</dbReference>
<organism evidence="5 6">
    <name type="scientific">Kwoniella heveanensis BCC8398</name>
    <dbReference type="NCBI Taxonomy" id="1296120"/>
    <lineage>
        <taxon>Eukaryota</taxon>
        <taxon>Fungi</taxon>
        <taxon>Dikarya</taxon>
        <taxon>Basidiomycota</taxon>
        <taxon>Agaricomycotina</taxon>
        <taxon>Tremellomycetes</taxon>
        <taxon>Tremellales</taxon>
        <taxon>Cryptococcaceae</taxon>
        <taxon>Kwoniella</taxon>
    </lineage>
</organism>
<dbReference type="NCBIfam" id="TIGR00121">
    <property type="entry name" value="birA_ligase"/>
    <property type="match status" value="1"/>
</dbReference>
<dbReference type="CDD" id="cd16442">
    <property type="entry name" value="BPL"/>
    <property type="match status" value="1"/>
</dbReference>
<dbReference type="CDD" id="cd03144">
    <property type="entry name" value="GATase1_ScBLP_like"/>
    <property type="match status" value="1"/>
</dbReference>
<feature type="region of interest" description="Disordered" evidence="3">
    <location>
        <begin position="726"/>
        <end position="769"/>
    </location>
</feature>
<evidence type="ECO:0000256" key="3">
    <source>
        <dbReference type="SAM" id="MobiDB-lite"/>
    </source>
</evidence>
<dbReference type="InterPro" id="IPR004408">
    <property type="entry name" value="Biotin_CoA_COase_ligase"/>
</dbReference>
<dbReference type="InterPro" id="IPR045864">
    <property type="entry name" value="aa-tRNA-synth_II/BPL/LPL"/>
</dbReference>
<dbReference type="Pfam" id="PF09825">
    <property type="entry name" value="BPL_N"/>
    <property type="match status" value="1"/>
</dbReference>
<dbReference type="Gene3D" id="3.30.930.10">
    <property type="entry name" value="Bira Bifunctional Protein, Domain 2"/>
    <property type="match status" value="1"/>
</dbReference>
<feature type="domain" description="BPL/LPL catalytic" evidence="4">
    <location>
        <begin position="467"/>
        <end position="671"/>
    </location>
</feature>
<dbReference type="InterPro" id="IPR004143">
    <property type="entry name" value="BPL_LPL_catalytic"/>
</dbReference>
<evidence type="ECO:0000256" key="2">
    <source>
        <dbReference type="ARBA" id="ARBA00022598"/>
    </source>
</evidence>
<dbReference type="InterPro" id="IPR019197">
    <property type="entry name" value="Biotin-prot_ligase_N"/>
</dbReference>
<evidence type="ECO:0000313" key="6">
    <source>
        <dbReference type="Proteomes" id="UP000092666"/>
    </source>
</evidence>
<dbReference type="SUPFAM" id="SSF52317">
    <property type="entry name" value="Class I glutamine amidotransferase-like"/>
    <property type="match status" value="1"/>
</dbReference>
<dbReference type="InterPro" id="IPR029062">
    <property type="entry name" value="Class_I_gatase-like"/>
</dbReference>
<comment type="similarity">
    <text evidence="1">Belongs to the biotin--protein ligase family.</text>
</comment>
<reference evidence="5 6" key="1">
    <citation type="submission" date="2013-07" db="EMBL/GenBank/DDBJ databases">
        <title>The Genome Sequence of Cryptococcus heveanensis BCC8398.</title>
        <authorList>
            <consortium name="The Broad Institute Genome Sequencing Platform"/>
            <person name="Cuomo C."/>
            <person name="Litvintseva A."/>
            <person name="Chen Y."/>
            <person name="Heitman J."/>
            <person name="Sun S."/>
            <person name="Springer D."/>
            <person name="Dromer F."/>
            <person name="Young S.K."/>
            <person name="Zeng Q."/>
            <person name="Gargeya S."/>
            <person name="Fitzgerald M."/>
            <person name="Abouelleil A."/>
            <person name="Alvarado L."/>
            <person name="Berlin A.M."/>
            <person name="Chapman S.B."/>
            <person name="Dewar J."/>
            <person name="Goldberg J."/>
            <person name="Griggs A."/>
            <person name="Gujja S."/>
            <person name="Hansen M."/>
            <person name="Howarth C."/>
            <person name="Imamovic A."/>
            <person name="Larimer J."/>
            <person name="McCowan C."/>
            <person name="Murphy C."/>
            <person name="Pearson M."/>
            <person name="Priest M."/>
            <person name="Roberts A."/>
            <person name="Saif S."/>
            <person name="Shea T."/>
            <person name="Sykes S."/>
            <person name="Wortman J."/>
            <person name="Nusbaum C."/>
            <person name="Birren B."/>
        </authorList>
    </citation>
    <scope>NUCLEOTIDE SEQUENCE [LARGE SCALE GENOMIC DNA]</scope>
    <source>
        <strain evidence="5 6">BCC8398</strain>
    </source>
</reference>
<name>A0A1B9GHR1_9TREE</name>
<evidence type="ECO:0000259" key="4">
    <source>
        <dbReference type="PROSITE" id="PS51733"/>
    </source>
</evidence>
<dbReference type="PROSITE" id="PS51733">
    <property type="entry name" value="BPL_LPL_CATALYTIC"/>
    <property type="match status" value="1"/>
</dbReference>
<dbReference type="OrthoDB" id="10250105at2759"/>
<dbReference type="EMBL" id="KV700146">
    <property type="protein sequence ID" value="OCF30589.1"/>
    <property type="molecule type" value="Genomic_DNA"/>
</dbReference>
<dbReference type="AlphaFoldDB" id="A0A1B9GHR1"/>